<feature type="region of interest" description="Disordered" evidence="1">
    <location>
        <begin position="1"/>
        <end position="57"/>
    </location>
</feature>
<evidence type="ECO:0000313" key="3">
    <source>
        <dbReference type="Proteomes" id="UP001497516"/>
    </source>
</evidence>
<accession>A0AAV2CW20</accession>
<dbReference type="EMBL" id="OZ034814">
    <property type="protein sequence ID" value="CAL1359761.1"/>
    <property type="molecule type" value="Genomic_DNA"/>
</dbReference>
<sequence length="149" mass="16210">MTEEVPSPFVEPPSSFVEPTLASKGEAIEPTPMSGETPTPASVKKATPTSVEKATPVPVAAPVTYQRRIPVPSTASSAPTVEVVIEGDEGELTTLKWKRIDMKTPRFERSMRKPEVLSSYVLSNTVTCKLDPLHKAIVDFSLSTRDENE</sequence>
<reference evidence="2 3" key="1">
    <citation type="submission" date="2024-04" db="EMBL/GenBank/DDBJ databases">
        <authorList>
            <person name="Fracassetti M."/>
        </authorList>
    </citation>
    <scope>NUCLEOTIDE SEQUENCE [LARGE SCALE GENOMIC DNA]</scope>
</reference>
<dbReference type="Proteomes" id="UP001497516">
    <property type="component" value="Chromosome 10"/>
</dbReference>
<organism evidence="2 3">
    <name type="scientific">Linum trigynum</name>
    <dbReference type="NCBI Taxonomy" id="586398"/>
    <lineage>
        <taxon>Eukaryota</taxon>
        <taxon>Viridiplantae</taxon>
        <taxon>Streptophyta</taxon>
        <taxon>Embryophyta</taxon>
        <taxon>Tracheophyta</taxon>
        <taxon>Spermatophyta</taxon>
        <taxon>Magnoliopsida</taxon>
        <taxon>eudicotyledons</taxon>
        <taxon>Gunneridae</taxon>
        <taxon>Pentapetalae</taxon>
        <taxon>rosids</taxon>
        <taxon>fabids</taxon>
        <taxon>Malpighiales</taxon>
        <taxon>Linaceae</taxon>
        <taxon>Linum</taxon>
    </lineage>
</organism>
<name>A0AAV2CW20_9ROSI</name>
<dbReference type="AlphaFoldDB" id="A0AAV2CW20"/>
<proteinExistence type="predicted"/>
<protein>
    <submittedName>
        <fullName evidence="2">Uncharacterized protein</fullName>
    </submittedName>
</protein>
<keyword evidence="3" id="KW-1185">Reference proteome</keyword>
<gene>
    <name evidence="2" type="ORF">LTRI10_LOCUS7231</name>
</gene>
<feature type="compositionally biased region" description="Low complexity" evidence="1">
    <location>
        <begin position="1"/>
        <end position="19"/>
    </location>
</feature>
<evidence type="ECO:0000313" key="2">
    <source>
        <dbReference type="EMBL" id="CAL1359761.1"/>
    </source>
</evidence>
<evidence type="ECO:0000256" key="1">
    <source>
        <dbReference type="SAM" id="MobiDB-lite"/>
    </source>
</evidence>